<reference evidence="1 2" key="1">
    <citation type="submission" date="2013-01" db="EMBL/GenBank/DDBJ databases">
        <title>The Genome Sequence of Clostridium clostridioforme 90A8.</title>
        <authorList>
            <consortium name="The Broad Institute Genome Sequencing Platform"/>
            <person name="Earl A."/>
            <person name="Ward D."/>
            <person name="Feldgarden M."/>
            <person name="Gevers D."/>
            <person name="Courvalin P."/>
            <person name="Lambert T."/>
            <person name="Walker B."/>
            <person name="Young S.K."/>
            <person name="Zeng Q."/>
            <person name="Gargeya S."/>
            <person name="Fitzgerald M."/>
            <person name="Haas B."/>
            <person name="Abouelleil A."/>
            <person name="Alvarado L."/>
            <person name="Arachchi H.M."/>
            <person name="Berlin A.M."/>
            <person name="Chapman S.B."/>
            <person name="Dewar J."/>
            <person name="Goldberg J."/>
            <person name="Griggs A."/>
            <person name="Gujja S."/>
            <person name="Hansen M."/>
            <person name="Howarth C."/>
            <person name="Imamovic A."/>
            <person name="Larimer J."/>
            <person name="McCowan C."/>
            <person name="Murphy C."/>
            <person name="Neiman D."/>
            <person name="Pearson M."/>
            <person name="Priest M."/>
            <person name="Roberts A."/>
            <person name="Saif S."/>
            <person name="Shea T."/>
            <person name="Sisk P."/>
            <person name="Sykes S."/>
            <person name="Wortman J."/>
            <person name="Nusbaum C."/>
            <person name="Birren B."/>
        </authorList>
    </citation>
    <scope>NUCLEOTIDE SEQUENCE [LARGE SCALE GENOMIC DNA]</scope>
    <source>
        <strain evidence="1 2">90A8</strain>
    </source>
</reference>
<sequence length="303" mass="35020">MNFKSSQPPSSSKEIKWYWEQCVRDNLDFSRTTINDVQFDFTKPVDYFELTDGDADKISFIGRRFDFFSQPVALKEFEMNIFGDLNTDTQIGVLLSGVNSLRTEIAVYGIYATFSYINKFVYCAITICLVDKDVGMEMETAIIEIGQDEEPYINPVIISEDALDYFSYDDIAKLSYWLGNFWIGIQYEMTNRPEEIRIIEQRGPISSDGQSHKQDGHIVLVKRIIPIDKDGNIIKYGATGSGRNYNMPAWGVRGHNRTLPDGRVISVRPYRKGKERNNPDFFVKKEYQFDDEKIDTDIEYNPN</sequence>
<dbReference type="HOGENOM" id="CLU_917371_0_0_9"/>
<organism evidence="1 2">
    <name type="scientific">[Clostridium] clostridioforme 90A8</name>
    <dbReference type="NCBI Taxonomy" id="999408"/>
    <lineage>
        <taxon>Bacteria</taxon>
        <taxon>Bacillati</taxon>
        <taxon>Bacillota</taxon>
        <taxon>Clostridia</taxon>
        <taxon>Lachnospirales</taxon>
        <taxon>Lachnospiraceae</taxon>
        <taxon>Enterocloster</taxon>
    </lineage>
</organism>
<dbReference type="EMBL" id="AGYR01000080">
    <property type="protein sequence ID" value="ENZ05338.1"/>
    <property type="molecule type" value="Genomic_DNA"/>
</dbReference>
<dbReference type="PATRIC" id="fig|999408.3.peg.6074"/>
<accession>A0A0E2H298</accession>
<protein>
    <submittedName>
        <fullName evidence="1">Uncharacterized protein</fullName>
    </submittedName>
</protein>
<name>A0A0E2H298_9FIRM</name>
<evidence type="ECO:0000313" key="2">
    <source>
        <dbReference type="Proteomes" id="UP000013085"/>
    </source>
</evidence>
<evidence type="ECO:0000313" key="1">
    <source>
        <dbReference type="EMBL" id="ENZ05338.1"/>
    </source>
</evidence>
<gene>
    <name evidence="1" type="ORF">HMPREF1090_05666</name>
</gene>
<proteinExistence type="predicted"/>
<dbReference type="RefSeq" id="WP_002595068.1">
    <property type="nucleotide sequence ID" value="NZ_KB851002.1"/>
</dbReference>
<comment type="caution">
    <text evidence="1">The sequence shown here is derived from an EMBL/GenBank/DDBJ whole genome shotgun (WGS) entry which is preliminary data.</text>
</comment>
<dbReference type="AlphaFoldDB" id="A0A0E2H298"/>
<dbReference type="Proteomes" id="UP000013085">
    <property type="component" value="Unassembled WGS sequence"/>
</dbReference>